<dbReference type="InterPro" id="IPR051269">
    <property type="entry name" value="Fe-S_cluster_ET"/>
</dbReference>
<evidence type="ECO:0000313" key="6">
    <source>
        <dbReference type="EMBL" id="TDQ84102.1"/>
    </source>
</evidence>
<evidence type="ECO:0000256" key="3">
    <source>
        <dbReference type="ARBA" id="ARBA00022982"/>
    </source>
</evidence>
<dbReference type="GO" id="GO:0046872">
    <property type="term" value="F:metal ion binding"/>
    <property type="evidence" value="ECO:0007669"/>
    <property type="project" value="UniProtKB-KW"/>
</dbReference>
<proteinExistence type="predicted"/>
<sequence>MKICVDLEKCQSHGQCAIAAPELFSFDAEGKLRWVKEPPVEQQATAEAAADACPEQAITIGT</sequence>
<dbReference type="Pfam" id="PF13370">
    <property type="entry name" value="Fer4_13"/>
    <property type="match status" value="1"/>
</dbReference>
<comment type="caution">
    <text evidence="6">The sequence shown here is derived from an EMBL/GenBank/DDBJ whole genome shotgun (WGS) entry which is preliminary data.</text>
</comment>
<evidence type="ECO:0000256" key="2">
    <source>
        <dbReference type="ARBA" id="ARBA00022723"/>
    </source>
</evidence>
<evidence type="ECO:0000256" key="4">
    <source>
        <dbReference type="ARBA" id="ARBA00023004"/>
    </source>
</evidence>
<reference evidence="6 7" key="1">
    <citation type="submission" date="2019-03" db="EMBL/GenBank/DDBJ databases">
        <title>Genomic Encyclopedia of Type Strains, Phase III (KMG-III): the genomes of soil and plant-associated and newly described type strains.</title>
        <authorList>
            <person name="Whitman W."/>
        </authorList>
    </citation>
    <scope>NUCLEOTIDE SEQUENCE [LARGE SCALE GENOMIC DNA]</scope>
    <source>
        <strain evidence="6 7">CGMCC 1.7660</strain>
    </source>
</reference>
<keyword evidence="5" id="KW-0411">Iron-sulfur</keyword>
<evidence type="ECO:0000256" key="1">
    <source>
        <dbReference type="ARBA" id="ARBA00022448"/>
    </source>
</evidence>
<keyword evidence="3" id="KW-0249">Electron transport</keyword>
<dbReference type="OrthoDB" id="164224at2"/>
<dbReference type="EMBL" id="SNYW01000006">
    <property type="protein sequence ID" value="TDQ84102.1"/>
    <property type="molecule type" value="Genomic_DNA"/>
</dbReference>
<organism evidence="6 7">
    <name type="scientific">Dongia mobilis</name>
    <dbReference type="NCBI Taxonomy" id="578943"/>
    <lineage>
        <taxon>Bacteria</taxon>
        <taxon>Pseudomonadati</taxon>
        <taxon>Pseudomonadota</taxon>
        <taxon>Alphaproteobacteria</taxon>
        <taxon>Rhodospirillales</taxon>
        <taxon>Dongiaceae</taxon>
        <taxon>Dongia</taxon>
    </lineage>
</organism>
<evidence type="ECO:0000313" key="7">
    <source>
        <dbReference type="Proteomes" id="UP000295783"/>
    </source>
</evidence>
<dbReference type="SUPFAM" id="SSF54862">
    <property type="entry name" value="4Fe-4S ferredoxins"/>
    <property type="match status" value="1"/>
</dbReference>
<keyword evidence="4" id="KW-0408">Iron</keyword>
<gene>
    <name evidence="6" type="ORF">A8950_0649</name>
</gene>
<evidence type="ECO:0000256" key="5">
    <source>
        <dbReference type="ARBA" id="ARBA00023014"/>
    </source>
</evidence>
<keyword evidence="1" id="KW-0813">Transport</keyword>
<keyword evidence="7" id="KW-1185">Reference proteome</keyword>
<dbReference type="AlphaFoldDB" id="A0A4R6WR69"/>
<protein>
    <submittedName>
        <fullName evidence="6">Ferredoxin</fullName>
    </submittedName>
</protein>
<dbReference type="PANTHER" id="PTHR36923">
    <property type="entry name" value="FERREDOXIN"/>
    <property type="match status" value="1"/>
</dbReference>
<dbReference type="PANTHER" id="PTHR36923:SF3">
    <property type="entry name" value="FERREDOXIN"/>
    <property type="match status" value="1"/>
</dbReference>
<dbReference type="Gene3D" id="3.30.70.20">
    <property type="match status" value="1"/>
</dbReference>
<keyword evidence="2" id="KW-0479">Metal-binding</keyword>
<accession>A0A4R6WR69</accession>
<dbReference type="Proteomes" id="UP000295783">
    <property type="component" value="Unassembled WGS sequence"/>
</dbReference>
<name>A0A4R6WR69_9PROT</name>
<dbReference type="GO" id="GO:0051536">
    <property type="term" value="F:iron-sulfur cluster binding"/>
    <property type="evidence" value="ECO:0007669"/>
    <property type="project" value="UniProtKB-KW"/>
</dbReference>